<keyword evidence="5" id="KW-0539">Nucleus</keyword>
<gene>
    <name evidence="8" type="ORF">OJ252_2940</name>
</gene>
<evidence type="ECO:0000256" key="3">
    <source>
        <dbReference type="ARBA" id="ARBA00023125"/>
    </source>
</evidence>
<feature type="domain" description="AP2/ERF" evidence="7">
    <location>
        <begin position="419"/>
        <end position="470"/>
    </location>
</feature>
<evidence type="ECO:0000313" key="8">
    <source>
        <dbReference type="EMBL" id="KAJ1607102.1"/>
    </source>
</evidence>
<dbReference type="Proteomes" id="UP001071777">
    <property type="component" value="Unassembled WGS sequence"/>
</dbReference>
<organism evidence="8 9">
    <name type="scientific">Cryptosporidium canis</name>
    <dbReference type="NCBI Taxonomy" id="195482"/>
    <lineage>
        <taxon>Eukaryota</taxon>
        <taxon>Sar</taxon>
        <taxon>Alveolata</taxon>
        <taxon>Apicomplexa</taxon>
        <taxon>Conoidasida</taxon>
        <taxon>Coccidia</taxon>
        <taxon>Eucoccidiorida</taxon>
        <taxon>Eimeriorina</taxon>
        <taxon>Cryptosporidiidae</taxon>
        <taxon>Cryptosporidium</taxon>
    </lineage>
</organism>
<evidence type="ECO:0000313" key="9">
    <source>
        <dbReference type="Proteomes" id="UP001071777"/>
    </source>
</evidence>
<accession>A0ABQ8P4N8</accession>
<keyword evidence="2" id="KW-0805">Transcription regulation</keyword>
<feature type="compositionally biased region" description="Basic and acidic residues" evidence="6">
    <location>
        <begin position="378"/>
        <end position="387"/>
    </location>
</feature>
<feature type="compositionally biased region" description="Basic and acidic residues" evidence="6">
    <location>
        <begin position="757"/>
        <end position="769"/>
    </location>
</feature>
<evidence type="ECO:0000259" key="7">
    <source>
        <dbReference type="Pfam" id="PF00847"/>
    </source>
</evidence>
<feature type="region of interest" description="Disordered" evidence="6">
    <location>
        <begin position="489"/>
        <end position="525"/>
    </location>
</feature>
<feature type="region of interest" description="Disordered" evidence="6">
    <location>
        <begin position="1"/>
        <end position="46"/>
    </location>
</feature>
<evidence type="ECO:0000256" key="2">
    <source>
        <dbReference type="ARBA" id="ARBA00023015"/>
    </source>
</evidence>
<feature type="compositionally biased region" description="Basic and acidic residues" evidence="6">
    <location>
        <begin position="326"/>
        <end position="339"/>
    </location>
</feature>
<evidence type="ECO:0000256" key="4">
    <source>
        <dbReference type="ARBA" id="ARBA00023163"/>
    </source>
</evidence>
<sequence length="809" mass="88031">MESESRMNNDEAVLFQEQDLNKTESSVQSPNFESRETFTAEDNFDDNCSSTTGASGCRDNSVSPQRFSGIEHDAGARNTSISRANNIEIEFSGSGPYNNSDDNIVNFNVNTMESAKDNSSNNDIKPLDTMINVSNIELINAKHDDENIDKSSSGPNTSNIMDDCSSSTEFLSRQRALDRANVFLRWNLAPSKQQVAEFLEMAQGKLNLSMVSEKGYDYCLLYFELLRDGLINGNLWRETTVEELLSAINEARQTLNGDVTPPQNIKKRRVNNTLHDDNSSSYNSKNIENGKIPLHVLTKVTKHNPEFDDTNSELQETPVNSFGLERNNRCDETDDRQVDNEDIDNSFNSLEWQGVNSTSSKASDISVESSCLNLNKDTAADSNRDGSDSDDTGDNIQDNEGNISSKQDAMNRLLNPKSGCKGVSWSNRQMAWLAFWKEDNQRRSKTFSARKLGFEEAQRRAIEFLRRKREEVRMKTQAHLYEELPRVGTASINSSGDNAGIKTPSRRNYSNSNATTTATPATPVTPSLDLEQYSNTMHQFIPGFDDSSRNLMSGAGSIFNTTGNMLPNNIPSIINHGNGIQQNMIQSNVGQPGILTAAAAAAAQQMGLPFHLAAISSMAGGGIPIDPTISATVAAATGMNIGVQTPPQNQASSMNGFTHAALMAANPFFMFGAAAAAAAAAAVGSGNSNVGPSHSGSHFPWQQFQNGGIGSLVQNPMQVDRREMSLSMPANNSFSTYPPEMRSGAKGDSLEFSTHSSIERGDKQNEGGDKTLICEPKIEAIVNDVTESLTDNIKSIPKIEDGAGSITAL</sequence>
<dbReference type="EMBL" id="JAPCXB010000125">
    <property type="protein sequence ID" value="KAJ1607102.1"/>
    <property type="molecule type" value="Genomic_DNA"/>
</dbReference>
<comment type="subcellular location">
    <subcellularLocation>
        <location evidence="1">Nucleus</location>
    </subcellularLocation>
</comment>
<feature type="region of interest" description="Disordered" evidence="6">
    <location>
        <begin position="729"/>
        <end position="769"/>
    </location>
</feature>
<protein>
    <recommendedName>
        <fullName evidence="7">AP2/ERF domain-containing protein</fullName>
    </recommendedName>
</protein>
<feature type="region of interest" description="Disordered" evidence="6">
    <location>
        <begin position="377"/>
        <end position="408"/>
    </location>
</feature>
<keyword evidence="9" id="KW-1185">Reference proteome</keyword>
<evidence type="ECO:0000256" key="1">
    <source>
        <dbReference type="ARBA" id="ARBA00004123"/>
    </source>
</evidence>
<keyword evidence="3" id="KW-0238">DNA-binding</keyword>
<feature type="region of interest" description="Disordered" evidence="6">
    <location>
        <begin position="304"/>
        <end position="342"/>
    </location>
</feature>
<feature type="compositionally biased region" description="Polar residues" evidence="6">
    <location>
        <begin position="394"/>
        <end position="408"/>
    </location>
</feature>
<feature type="compositionally biased region" description="Polar residues" evidence="6">
    <location>
        <begin position="23"/>
        <end position="32"/>
    </location>
</feature>
<evidence type="ECO:0000256" key="6">
    <source>
        <dbReference type="SAM" id="MobiDB-lite"/>
    </source>
</evidence>
<comment type="caution">
    <text evidence="8">The sequence shown here is derived from an EMBL/GenBank/DDBJ whole genome shotgun (WGS) entry which is preliminary data.</text>
</comment>
<proteinExistence type="predicted"/>
<name>A0ABQ8P4N8_9CRYT</name>
<reference evidence="8" key="1">
    <citation type="submission" date="2022-10" db="EMBL/GenBank/DDBJ databases">
        <title>Adaptive evolution leads to modifications in subtelomeric GC content in a zoonotic Cryptosporidium species.</title>
        <authorList>
            <person name="Li J."/>
            <person name="Feng Y."/>
            <person name="Xiao L."/>
        </authorList>
    </citation>
    <scope>NUCLEOTIDE SEQUENCE</scope>
    <source>
        <strain evidence="8">25894</strain>
    </source>
</reference>
<feature type="compositionally biased region" description="Low complexity" evidence="6">
    <location>
        <begin position="514"/>
        <end position="525"/>
    </location>
</feature>
<dbReference type="Pfam" id="PF00847">
    <property type="entry name" value="AP2"/>
    <property type="match status" value="1"/>
</dbReference>
<dbReference type="Gene3D" id="1.20.5.2050">
    <property type="match status" value="1"/>
</dbReference>
<keyword evidence="4" id="KW-0804">Transcription</keyword>
<evidence type="ECO:0000256" key="5">
    <source>
        <dbReference type="ARBA" id="ARBA00023242"/>
    </source>
</evidence>
<dbReference type="InterPro" id="IPR001471">
    <property type="entry name" value="AP2/ERF_dom"/>
</dbReference>